<proteinExistence type="predicted"/>
<dbReference type="NCBIfam" id="NF040877">
    <property type="entry name" value="SE1832_fam"/>
    <property type="match status" value="1"/>
</dbReference>
<dbReference type="KEGG" id="phc:BBI08_09650"/>
<accession>A0A1C7DRF8</accession>
<keyword evidence="1" id="KW-0175">Coiled coil</keyword>
<dbReference type="AlphaFoldDB" id="A0A1C7DRF8"/>
<dbReference type="Proteomes" id="UP000092687">
    <property type="component" value="Chromosome"/>
</dbReference>
<dbReference type="InterPro" id="IPR048062">
    <property type="entry name" value="SE1832-like"/>
</dbReference>
<reference evidence="3" key="1">
    <citation type="submission" date="2016-07" db="EMBL/GenBank/DDBJ databases">
        <authorList>
            <person name="See-Too W.S."/>
        </authorList>
    </citation>
    <scope>NUCLEOTIDE SEQUENCE [LARGE SCALE GENOMIC DNA]</scope>
    <source>
        <strain evidence="3">DSM 24743</strain>
    </source>
</reference>
<organism evidence="2 3">
    <name type="scientific">Planococcus halocryophilus</name>
    <dbReference type="NCBI Taxonomy" id="1215089"/>
    <lineage>
        <taxon>Bacteria</taxon>
        <taxon>Bacillati</taxon>
        <taxon>Bacillota</taxon>
        <taxon>Bacilli</taxon>
        <taxon>Bacillales</taxon>
        <taxon>Caryophanaceae</taxon>
        <taxon>Planococcus</taxon>
    </lineage>
</organism>
<protein>
    <submittedName>
        <fullName evidence="2">Uncharacterized protein</fullName>
    </submittedName>
</protein>
<dbReference type="RefSeq" id="WP_008430410.1">
    <property type="nucleotide sequence ID" value="NZ_CP016537.2"/>
</dbReference>
<reference evidence="3" key="2">
    <citation type="submission" date="2016-10" db="EMBL/GenBank/DDBJ databases">
        <authorList>
            <person name="See-Too W.S."/>
        </authorList>
    </citation>
    <scope>NUCLEOTIDE SEQUENCE [LARGE SCALE GENOMIC DNA]</scope>
    <source>
        <strain evidence="3">DSM 24743</strain>
    </source>
</reference>
<gene>
    <name evidence="2" type="ORF">BBI08_09650</name>
</gene>
<name>A0A1C7DRF8_9BACL</name>
<keyword evidence="3" id="KW-1185">Reference proteome</keyword>
<sequence length="60" mass="6958">MNKQELEYAIAELKMDYVRHQGDIEKLETTGHAGMVEKAELRLEKMELQLAELNKKLADL</sequence>
<dbReference type="STRING" id="1215089.BBI08_09650"/>
<feature type="coiled-coil region" evidence="1">
    <location>
        <begin position="10"/>
        <end position="56"/>
    </location>
</feature>
<evidence type="ECO:0000256" key="1">
    <source>
        <dbReference type="SAM" id="Coils"/>
    </source>
</evidence>
<dbReference type="OrthoDB" id="2973146at2"/>
<evidence type="ECO:0000313" key="2">
    <source>
        <dbReference type="EMBL" id="ANU14106.1"/>
    </source>
</evidence>
<evidence type="ECO:0000313" key="3">
    <source>
        <dbReference type="Proteomes" id="UP000092687"/>
    </source>
</evidence>
<dbReference type="EMBL" id="CP016537">
    <property type="protein sequence ID" value="ANU14106.1"/>
    <property type="molecule type" value="Genomic_DNA"/>
</dbReference>